<reference evidence="1" key="1">
    <citation type="submission" date="2016-03" db="EMBL/GenBank/DDBJ databases">
        <title>Updated assembly of Pseudogymnoascus destructans, the fungus causing white-nose syndrome of bats.</title>
        <authorList>
            <person name="Palmer J.M."/>
            <person name="Drees K.P."/>
            <person name="Foster J.T."/>
            <person name="Lindner D.L."/>
        </authorList>
    </citation>
    <scope>NUCLEOTIDE SEQUENCE [LARGE SCALE GENOMIC DNA]</scope>
    <source>
        <strain evidence="1">20631-21</strain>
    </source>
</reference>
<proteinExistence type="predicted"/>
<gene>
    <name evidence="1" type="ORF">VC83_04103</name>
</gene>
<dbReference type="EMBL" id="KV441393">
    <property type="protein sequence ID" value="OAF59694.1"/>
    <property type="molecule type" value="Genomic_DNA"/>
</dbReference>
<accession>A0A177AEV1</accession>
<dbReference type="OrthoDB" id="3443209at2759"/>
<dbReference type="GeneID" id="36287176"/>
<organism evidence="1">
    <name type="scientific">Pseudogymnoascus destructans</name>
    <dbReference type="NCBI Taxonomy" id="655981"/>
    <lineage>
        <taxon>Eukaryota</taxon>
        <taxon>Fungi</taxon>
        <taxon>Dikarya</taxon>
        <taxon>Ascomycota</taxon>
        <taxon>Pezizomycotina</taxon>
        <taxon>Leotiomycetes</taxon>
        <taxon>Thelebolales</taxon>
        <taxon>Thelebolaceae</taxon>
        <taxon>Pseudogymnoascus</taxon>
    </lineage>
</organism>
<protein>
    <submittedName>
        <fullName evidence="1">Uncharacterized protein</fullName>
    </submittedName>
</protein>
<sequence length="135" mass="14973">MPSQVLVQFETGEYLDLKAAFEKRPKEAQDIYTKVVSMFRGANPGSIEERFYTYGQEFAIIALYIATNNNYKVFRDIGDLDAKDRVKLIKDTPGANKGNTTAYSSASKYTFRCLTGPSTSESALSDLSGNKSIKS</sequence>
<evidence type="ECO:0000313" key="1">
    <source>
        <dbReference type="EMBL" id="OAF59694.1"/>
    </source>
</evidence>
<name>A0A177AEV1_9PEZI</name>
<dbReference type="Proteomes" id="UP000077154">
    <property type="component" value="Unassembled WGS sequence"/>
</dbReference>
<dbReference type="RefSeq" id="XP_024324977.1">
    <property type="nucleotide sequence ID" value="XM_024467739.1"/>
</dbReference>
<dbReference type="AlphaFoldDB" id="A0A177AEV1"/>